<dbReference type="SUPFAM" id="SSF140586">
    <property type="entry name" value="Dcp2 domain-like"/>
    <property type="match status" value="1"/>
</dbReference>
<reference evidence="11 12" key="1">
    <citation type="journal article" date="2020" name="bioRxiv">
        <title>Metabolic contributions of an alphaproteobacterial endosymbiont in the apicomplexan Cardiosporidium cionae.</title>
        <authorList>
            <person name="Hunter E.S."/>
            <person name="Paight C.J."/>
            <person name="Lane C.E."/>
        </authorList>
    </citation>
    <scope>NUCLEOTIDE SEQUENCE [LARGE SCALE GENOMIC DNA]</scope>
    <source>
        <strain evidence="11">ESH_2018</strain>
    </source>
</reference>
<dbReference type="CDD" id="cd03672">
    <property type="entry name" value="NUDIX_Dcp2p_Nudt20"/>
    <property type="match status" value="1"/>
</dbReference>
<comment type="similarity">
    <text evidence="3">Belongs to the Nudix hydrolase family. DCP2 subfamily.</text>
</comment>
<feature type="compositionally biased region" description="Low complexity" evidence="9">
    <location>
        <begin position="576"/>
        <end position="594"/>
    </location>
</feature>
<dbReference type="Pfam" id="PF00293">
    <property type="entry name" value="NUDIX"/>
    <property type="match status" value="1"/>
</dbReference>
<evidence type="ECO:0000256" key="6">
    <source>
        <dbReference type="ARBA" id="ARBA00022801"/>
    </source>
</evidence>
<keyword evidence="6 11" id="KW-0378">Hydrolase</keyword>
<organism evidence="11 12">
    <name type="scientific">Cardiosporidium cionae</name>
    <dbReference type="NCBI Taxonomy" id="476202"/>
    <lineage>
        <taxon>Eukaryota</taxon>
        <taxon>Sar</taxon>
        <taxon>Alveolata</taxon>
        <taxon>Apicomplexa</taxon>
        <taxon>Aconoidasida</taxon>
        <taxon>Nephromycida</taxon>
        <taxon>Cardiosporidium</taxon>
    </lineage>
</organism>
<dbReference type="PANTHER" id="PTHR23114:SF17">
    <property type="entry name" value="M7GPPPN-MRNA HYDROLASE"/>
    <property type="match status" value="1"/>
</dbReference>
<evidence type="ECO:0000259" key="10">
    <source>
        <dbReference type="PROSITE" id="PS51462"/>
    </source>
</evidence>
<evidence type="ECO:0000256" key="5">
    <source>
        <dbReference type="ARBA" id="ARBA00022723"/>
    </source>
</evidence>
<dbReference type="PROSITE" id="PS51462">
    <property type="entry name" value="NUDIX"/>
    <property type="match status" value="1"/>
</dbReference>
<dbReference type="InterPro" id="IPR007722">
    <property type="entry name" value="DCP2_BoxA"/>
</dbReference>
<feature type="domain" description="Nudix hydrolase" evidence="10">
    <location>
        <begin position="117"/>
        <end position="245"/>
    </location>
</feature>
<evidence type="ECO:0000256" key="8">
    <source>
        <dbReference type="ARBA" id="ARBA00023211"/>
    </source>
</evidence>
<dbReference type="Gene3D" id="1.10.10.1050">
    <property type="entry name" value="Dcp2, box A domain"/>
    <property type="match status" value="1"/>
</dbReference>
<keyword evidence="8" id="KW-0464">Manganese</keyword>
<feature type="compositionally biased region" description="Polar residues" evidence="9">
    <location>
        <begin position="608"/>
        <end position="617"/>
    </location>
</feature>
<keyword evidence="4" id="KW-0963">Cytoplasm</keyword>
<accession>A0ABQ7JAY1</accession>
<feature type="region of interest" description="Disordered" evidence="9">
    <location>
        <begin position="771"/>
        <end position="865"/>
    </location>
</feature>
<comment type="subcellular location">
    <subcellularLocation>
        <location evidence="2">Cytoplasm</location>
    </subcellularLocation>
</comment>
<dbReference type="PROSITE" id="PS00893">
    <property type="entry name" value="NUDIX_BOX"/>
    <property type="match status" value="1"/>
</dbReference>
<dbReference type="SMART" id="SM01125">
    <property type="entry name" value="DCP2"/>
    <property type="match status" value="1"/>
</dbReference>
<dbReference type="InterPro" id="IPR036189">
    <property type="entry name" value="DCP2_BoxA_sf"/>
</dbReference>
<comment type="cofactor">
    <cofactor evidence="1">
        <name>Mn(2+)</name>
        <dbReference type="ChEBI" id="CHEBI:29035"/>
    </cofactor>
</comment>
<proteinExistence type="inferred from homology"/>
<dbReference type="SUPFAM" id="SSF55811">
    <property type="entry name" value="Nudix"/>
    <property type="match status" value="1"/>
</dbReference>
<feature type="region of interest" description="Disordered" evidence="9">
    <location>
        <begin position="683"/>
        <end position="706"/>
    </location>
</feature>
<feature type="region of interest" description="Disordered" evidence="9">
    <location>
        <begin position="576"/>
        <end position="627"/>
    </location>
</feature>
<evidence type="ECO:0000256" key="4">
    <source>
        <dbReference type="ARBA" id="ARBA00022490"/>
    </source>
</evidence>
<keyword evidence="12" id="KW-1185">Reference proteome</keyword>
<feature type="compositionally biased region" description="Pro residues" evidence="9">
    <location>
        <begin position="771"/>
        <end position="826"/>
    </location>
</feature>
<evidence type="ECO:0000256" key="1">
    <source>
        <dbReference type="ARBA" id="ARBA00001936"/>
    </source>
</evidence>
<name>A0ABQ7JAY1_9APIC</name>
<dbReference type="Proteomes" id="UP000823046">
    <property type="component" value="Unassembled WGS sequence"/>
</dbReference>
<dbReference type="InterPro" id="IPR015797">
    <property type="entry name" value="NUDIX_hydrolase-like_dom_sf"/>
</dbReference>
<protein>
    <submittedName>
        <fullName evidence="11">Hydrolase, NUDIX family protein</fullName>
    </submittedName>
</protein>
<dbReference type="EMBL" id="JADAQX010000233">
    <property type="protein sequence ID" value="KAF8821119.1"/>
    <property type="molecule type" value="Genomic_DNA"/>
</dbReference>
<evidence type="ECO:0000256" key="9">
    <source>
        <dbReference type="SAM" id="MobiDB-lite"/>
    </source>
</evidence>
<dbReference type="GO" id="GO:0016787">
    <property type="term" value="F:hydrolase activity"/>
    <property type="evidence" value="ECO:0007669"/>
    <property type="project" value="UniProtKB-KW"/>
</dbReference>
<sequence length="865" mass="94074">MDHPGVSKDRSAEIAHSFKQMASDPQLMESALLDCYGRFITLLPDALLKDHVHLYFQIQEAFWWYEDVWREGNAHKLPKLSLKDFGLLIASDCPVLKKYVPPSQNEIFLRNWSRYCRTIPLRGAILLNGDLKKCLMVQGWRGGSWMFPRGKVDEMEEDSMCACREIWEEIGVDISPYIDEQVFIETVVEEQPIKLFVIPGIKESTVFVPKKRKEIGNIRWVDVNSLPDWNICGDTELDKASLAIASNSVDNASAVLPPATSGALPPQATSLKFWQVHPFVNCLREWVQLLNNNSSKPRWSLSVEDGSDIVAYRFQIPPNIPLICLQHLQNVESNVSWKCDGRSQLPPRHPPLFGDSSLLSNGARENGRTLAVSNYGGACTGESRSALLPQYCMRSMNGFRLPSRRGGHVYAMRLKDVGQRSFDDQDIDHLLALRRRALGSSYMGGDAACVGNASGAMGLKQKRGSYPQRGKGALLTGKTSLRGHKKTTHASFDDLGVSYQRIRPLRGMGRGSAGRDSLNQTTFGKKSASGWSVEEMFKLNAEKFGVMSTYDIAHYTVPLPSPVPTKERNVLSHISTGGTMATSGTLTSLSSSTMRRAHPLGENGSPDLPSSVTLQNVEESPPSSEAPKEIGHFLLSLLKKDTSQGIHPPAVAPFLPSTEAATTHKEFSSTSTGGSISVEATTLKETHSGSRRSSTPSSELPPPPLSQLISYLDFQSFAQQMQNTIAPLSEPQTRVGDAMRAVSTINTESLLGKAPSLDAAGLLPVHSSLRYPPPSPLRSSSPPLPSSPPSPPPRSSSPPLPSSPQSPSPPLCPSPPLPPGPPPPSPMWNTSSPPLPPGPPPPSPMWNASSPPPPPDPPPPSSSLP</sequence>
<evidence type="ECO:0000313" key="11">
    <source>
        <dbReference type="EMBL" id="KAF8821119.1"/>
    </source>
</evidence>
<evidence type="ECO:0000256" key="2">
    <source>
        <dbReference type="ARBA" id="ARBA00004496"/>
    </source>
</evidence>
<dbReference type="Pfam" id="PF05026">
    <property type="entry name" value="DCP2"/>
    <property type="match status" value="1"/>
</dbReference>
<comment type="caution">
    <text evidence="11">The sequence shown here is derived from an EMBL/GenBank/DDBJ whole genome shotgun (WGS) entry which is preliminary data.</text>
</comment>
<evidence type="ECO:0000256" key="3">
    <source>
        <dbReference type="ARBA" id="ARBA00005279"/>
    </source>
</evidence>
<keyword evidence="5" id="KW-0479">Metal-binding</keyword>
<gene>
    <name evidence="11" type="ORF">IE077_002445</name>
</gene>
<dbReference type="Gene3D" id="3.90.79.10">
    <property type="entry name" value="Nucleoside Triphosphate Pyrophosphohydrolase"/>
    <property type="match status" value="1"/>
</dbReference>
<dbReference type="PANTHER" id="PTHR23114">
    <property type="entry name" value="M7GPPPN-MRNA HYDROLASE"/>
    <property type="match status" value="1"/>
</dbReference>
<keyword evidence="7" id="KW-0694">RNA-binding</keyword>
<dbReference type="InterPro" id="IPR020084">
    <property type="entry name" value="NUDIX_hydrolase_CS"/>
</dbReference>
<feature type="non-terminal residue" evidence="11">
    <location>
        <position position="865"/>
    </location>
</feature>
<dbReference type="InterPro" id="IPR044099">
    <property type="entry name" value="Dcp2_NUDIX"/>
</dbReference>
<feature type="compositionally biased region" description="Pro residues" evidence="9">
    <location>
        <begin position="833"/>
        <end position="865"/>
    </location>
</feature>
<evidence type="ECO:0000313" key="12">
    <source>
        <dbReference type="Proteomes" id="UP000823046"/>
    </source>
</evidence>
<evidence type="ECO:0000256" key="7">
    <source>
        <dbReference type="ARBA" id="ARBA00022884"/>
    </source>
</evidence>
<dbReference type="InterPro" id="IPR000086">
    <property type="entry name" value="NUDIX_hydrolase_dom"/>
</dbReference>